<feature type="region of interest" description="Disordered" evidence="1">
    <location>
        <begin position="444"/>
        <end position="531"/>
    </location>
</feature>
<evidence type="ECO:0008006" key="4">
    <source>
        <dbReference type="Google" id="ProtNLM"/>
    </source>
</evidence>
<name>A0A8H6TGF0_MYCCL</name>
<dbReference type="EMBL" id="JACAZE010000004">
    <property type="protein sequence ID" value="KAF7318223.1"/>
    <property type="molecule type" value="Genomic_DNA"/>
</dbReference>
<protein>
    <recommendedName>
        <fullName evidence="4">Arrestin-like N-terminal domain-containing protein</fullName>
    </recommendedName>
</protein>
<evidence type="ECO:0000313" key="3">
    <source>
        <dbReference type="Proteomes" id="UP000613580"/>
    </source>
</evidence>
<evidence type="ECO:0000256" key="1">
    <source>
        <dbReference type="SAM" id="MobiDB-lite"/>
    </source>
</evidence>
<gene>
    <name evidence="2" type="ORF">HMN09_00330800</name>
</gene>
<feature type="compositionally biased region" description="Low complexity" evidence="1">
    <location>
        <begin position="467"/>
        <end position="485"/>
    </location>
</feature>
<comment type="caution">
    <text evidence="2">The sequence shown here is derived from an EMBL/GenBank/DDBJ whole genome shotgun (WGS) entry which is preliminary data.</text>
</comment>
<dbReference type="AlphaFoldDB" id="A0A8H6TGF0"/>
<proteinExistence type="predicted"/>
<keyword evidence="3" id="KW-1185">Reference proteome</keyword>
<organism evidence="2 3">
    <name type="scientific">Mycena chlorophos</name>
    <name type="common">Agaric fungus</name>
    <name type="synonym">Agaricus chlorophos</name>
    <dbReference type="NCBI Taxonomy" id="658473"/>
    <lineage>
        <taxon>Eukaryota</taxon>
        <taxon>Fungi</taxon>
        <taxon>Dikarya</taxon>
        <taxon>Basidiomycota</taxon>
        <taxon>Agaricomycotina</taxon>
        <taxon>Agaricomycetes</taxon>
        <taxon>Agaricomycetidae</taxon>
        <taxon>Agaricales</taxon>
        <taxon>Marasmiineae</taxon>
        <taxon>Mycenaceae</taxon>
        <taxon>Mycena</taxon>
    </lineage>
</organism>
<reference evidence="2" key="1">
    <citation type="submission" date="2020-05" db="EMBL/GenBank/DDBJ databases">
        <title>Mycena genomes resolve the evolution of fungal bioluminescence.</title>
        <authorList>
            <person name="Tsai I.J."/>
        </authorList>
    </citation>
    <scope>NUCLEOTIDE SEQUENCE</scope>
    <source>
        <strain evidence="2">110903Hualien_Pintung</strain>
    </source>
</reference>
<sequence>MSLLRDVLKRGKGPASPGTGSGSLGFSPLSSKKNLKSYASSIKSSGGASMRSIAESVLSFYSVVTGGGPRVPKRRRADFSRLGVPEWHANDPPPPSLMPGTVPPSLPLPPYTTAHSTVMHQTEENKATPWLGVVVYSHAPGFATMPMFHNQGKWTTSLSKSRAHVYLAKIMGEVRMIIAEPMALSSIDVWYTMKSESVVDMHSLPVYTMKVSVWTRKMGDPRVPNASSPAPFKGKFPVGTYVFPFEMPELPTDTLVKHPDEERSRNKARVPLPPTFTLSVVGGFSGSIKHTLGVNVTREGLTAIDEEFDVALQYLPLNKLAPPDPEKPLGPFPFLPSREDWPFAREEVGGWTLTPFGGRGRMGEEIVEMEGILGVPATPVTAGSIVPFTLLLHSASPLALAALAQPAALDVGFYRSDIFALDALNPRNSSRKNRHTVKLGGGNVWIADEGRPTEGAPEPELKMVDLPETSSTTPASPTKVKPATPSRMQQVWTAEEEEPSEQNGEEKRPPSPAPSLDDLDDQPESERVVRLDGELRVPACSHPSFRYTSMAREYILFITFKHPQYSHISPNAVSIVTESPIWYVFDRFDSVPDAERTAEVDYSALPIKGDAIPLRSDAIRHKVAVGSFTTQKRPTFKAQRVAAF</sequence>
<evidence type="ECO:0000313" key="2">
    <source>
        <dbReference type="EMBL" id="KAF7318223.1"/>
    </source>
</evidence>
<accession>A0A8H6TGF0</accession>
<feature type="region of interest" description="Disordered" evidence="1">
    <location>
        <begin position="1"/>
        <end position="28"/>
    </location>
</feature>
<dbReference type="OrthoDB" id="3024231at2759"/>
<dbReference type="Proteomes" id="UP000613580">
    <property type="component" value="Unassembled WGS sequence"/>
</dbReference>